<evidence type="ECO:0000259" key="1">
    <source>
        <dbReference type="Pfam" id="PF02806"/>
    </source>
</evidence>
<dbReference type="AlphaFoldDB" id="A0A426Z365"/>
<reference evidence="2 3" key="1">
    <citation type="journal article" date="2014" name="Agronomy (Basel)">
        <title>A Draft Genome Sequence for Ensete ventricosum, the Drought-Tolerant Tree Against Hunger.</title>
        <authorList>
            <person name="Harrison J."/>
            <person name="Moore K.A."/>
            <person name="Paszkiewicz K."/>
            <person name="Jones T."/>
            <person name="Grant M."/>
            <person name="Ambacheew D."/>
            <person name="Muzemil S."/>
            <person name="Studholme D.J."/>
        </authorList>
    </citation>
    <scope>NUCLEOTIDE SEQUENCE [LARGE SCALE GENOMIC DNA]</scope>
</reference>
<organism evidence="2 3">
    <name type="scientific">Ensete ventricosum</name>
    <name type="common">Abyssinian banana</name>
    <name type="synonym">Musa ensete</name>
    <dbReference type="NCBI Taxonomy" id="4639"/>
    <lineage>
        <taxon>Eukaryota</taxon>
        <taxon>Viridiplantae</taxon>
        <taxon>Streptophyta</taxon>
        <taxon>Embryophyta</taxon>
        <taxon>Tracheophyta</taxon>
        <taxon>Spermatophyta</taxon>
        <taxon>Magnoliopsida</taxon>
        <taxon>Liliopsida</taxon>
        <taxon>Zingiberales</taxon>
        <taxon>Musaceae</taxon>
        <taxon>Ensete</taxon>
    </lineage>
</organism>
<dbReference type="EMBL" id="AMZH03008698">
    <property type="protein sequence ID" value="RRT58417.1"/>
    <property type="molecule type" value="Genomic_DNA"/>
</dbReference>
<name>A0A426Z365_ENSVE</name>
<gene>
    <name evidence="2" type="ORF">B296_00039592</name>
</gene>
<evidence type="ECO:0000313" key="3">
    <source>
        <dbReference type="Proteomes" id="UP000287651"/>
    </source>
</evidence>
<dbReference type="GO" id="GO:0043169">
    <property type="term" value="F:cation binding"/>
    <property type="evidence" value="ECO:0007669"/>
    <property type="project" value="InterPro"/>
</dbReference>
<dbReference type="SUPFAM" id="SSF51445">
    <property type="entry name" value="(Trans)glycosidases"/>
    <property type="match status" value="1"/>
</dbReference>
<sequence length="120" mass="14404">SPLNDLFRLKDEDWKMGEIVHTLTNRRWLEKCVAYAESHDQALVGDKTIAFWLMDKFMTSDHQYISRKDEQDKIIVFERGDMVFVFNFHWINSYFDYRVGCLKPGKYKVHLSRWLSSCLC</sequence>
<evidence type="ECO:0000313" key="2">
    <source>
        <dbReference type="EMBL" id="RRT58417.1"/>
    </source>
</evidence>
<dbReference type="InterPro" id="IPR006048">
    <property type="entry name" value="A-amylase/branching_C"/>
</dbReference>
<dbReference type="InterPro" id="IPR013780">
    <property type="entry name" value="Glyco_hydro_b"/>
</dbReference>
<feature type="non-terminal residue" evidence="2">
    <location>
        <position position="1"/>
    </location>
</feature>
<dbReference type="GO" id="GO:0005737">
    <property type="term" value="C:cytoplasm"/>
    <property type="evidence" value="ECO:0007669"/>
    <property type="project" value="TreeGrafter"/>
</dbReference>
<comment type="caution">
    <text evidence="2">The sequence shown here is derived from an EMBL/GenBank/DDBJ whole genome shotgun (WGS) entry which is preliminary data.</text>
</comment>
<dbReference type="PANTHER" id="PTHR43651">
    <property type="entry name" value="1,4-ALPHA-GLUCAN-BRANCHING ENZYME"/>
    <property type="match status" value="1"/>
</dbReference>
<accession>A0A426Z365</accession>
<dbReference type="SUPFAM" id="SSF51011">
    <property type="entry name" value="Glycosyl hydrolase domain"/>
    <property type="match status" value="1"/>
</dbReference>
<protein>
    <recommendedName>
        <fullName evidence="1">Alpha-amylase/branching enzyme C-terminal all beta domain-containing protein</fullName>
    </recommendedName>
</protein>
<dbReference type="Proteomes" id="UP000287651">
    <property type="component" value="Unassembled WGS sequence"/>
</dbReference>
<feature type="domain" description="Alpha-amylase/branching enzyme C-terminal all beta" evidence="1">
    <location>
        <begin position="64"/>
        <end position="112"/>
    </location>
</feature>
<dbReference type="InterPro" id="IPR017853">
    <property type="entry name" value="GH"/>
</dbReference>
<dbReference type="GO" id="GO:0003844">
    <property type="term" value="F:1,4-alpha-glucan branching enzyme activity"/>
    <property type="evidence" value="ECO:0007669"/>
    <property type="project" value="TreeGrafter"/>
</dbReference>
<proteinExistence type="predicted"/>
<dbReference type="GO" id="GO:0005982">
    <property type="term" value="P:starch metabolic process"/>
    <property type="evidence" value="ECO:0007669"/>
    <property type="project" value="TreeGrafter"/>
</dbReference>
<dbReference type="Pfam" id="PF02806">
    <property type="entry name" value="Alpha-amylase_C"/>
    <property type="match status" value="1"/>
</dbReference>
<dbReference type="PANTHER" id="PTHR43651:SF3">
    <property type="entry name" value="1,4-ALPHA-GLUCAN-BRANCHING ENZYME"/>
    <property type="match status" value="1"/>
</dbReference>
<dbReference type="Gene3D" id="2.60.40.1180">
    <property type="entry name" value="Golgi alpha-mannosidase II"/>
    <property type="match status" value="1"/>
</dbReference>